<keyword evidence="3" id="KW-1185">Reference proteome</keyword>
<dbReference type="EMBL" id="CAJNOR010003137">
    <property type="protein sequence ID" value="CAF1381618.1"/>
    <property type="molecule type" value="Genomic_DNA"/>
</dbReference>
<feature type="compositionally biased region" description="Polar residues" evidence="1">
    <location>
        <begin position="146"/>
        <end position="160"/>
    </location>
</feature>
<accession>A0A815JMB3</accession>
<dbReference type="AlphaFoldDB" id="A0A815JMB3"/>
<feature type="region of interest" description="Disordered" evidence="1">
    <location>
        <begin position="137"/>
        <end position="168"/>
    </location>
</feature>
<dbReference type="Proteomes" id="UP000663828">
    <property type="component" value="Unassembled WGS sequence"/>
</dbReference>
<sequence length="283" mass="33096">MSAISRPVSSYVSLDDSHTQHFFTRNRIQKHLRRAGLLNKNGEILTQAEYESIQKDATITRDNKQKVDDAIVDVLNDMAREHWAYARDHMDGVKKDLMHQFRRIELQYRRRVQPVTIRYTHDGRILLESYESKQVTERDKSGKSIRFSTSVPASRSQSPDPSEVKHSSELNNIQRELNDIKHKLIQIDQRFKVLEIQPKMTPPALPTQSRVQRFARLVESTYNNTNIRSDQQRVTTVSSYPTALDRPNQNLVIDTSFSNDPQTFMPYTEFLPTFDMFAKKNWI</sequence>
<evidence type="ECO:0000256" key="1">
    <source>
        <dbReference type="SAM" id="MobiDB-lite"/>
    </source>
</evidence>
<evidence type="ECO:0000313" key="3">
    <source>
        <dbReference type="Proteomes" id="UP000663828"/>
    </source>
</evidence>
<gene>
    <name evidence="2" type="ORF">XAT740_LOCUS33107</name>
</gene>
<comment type="caution">
    <text evidence="2">The sequence shown here is derived from an EMBL/GenBank/DDBJ whole genome shotgun (WGS) entry which is preliminary data.</text>
</comment>
<protein>
    <submittedName>
        <fullName evidence="2">Uncharacterized protein</fullName>
    </submittedName>
</protein>
<organism evidence="2 3">
    <name type="scientific">Adineta ricciae</name>
    <name type="common">Rotifer</name>
    <dbReference type="NCBI Taxonomy" id="249248"/>
    <lineage>
        <taxon>Eukaryota</taxon>
        <taxon>Metazoa</taxon>
        <taxon>Spiralia</taxon>
        <taxon>Gnathifera</taxon>
        <taxon>Rotifera</taxon>
        <taxon>Eurotatoria</taxon>
        <taxon>Bdelloidea</taxon>
        <taxon>Adinetida</taxon>
        <taxon>Adinetidae</taxon>
        <taxon>Adineta</taxon>
    </lineage>
</organism>
<name>A0A815JMB3_ADIRI</name>
<proteinExistence type="predicted"/>
<evidence type="ECO:0000313" key="2">
    <source>
        <dbReference type="EMBL" id="CAF1381618.1"/>
    </source>
</evidence>
<reference evidence="2" key="1">
    <citation type="submission" date="2021-02" db="EMBL/GenBank/DDBJ databases">
        <authorList>
            <person name="Nowell W R."/>
        </authorList>
    </citation>
    <scope>NUCLEOTIDE SEQUENCE</scope>
</reference>